<evidence type="ECO:0000313" key="3">
    <source>
        <dbReference type="Proteomes" id="UP000789396"/>
    </source>
</evidence>
<dbReference type="InterPro" id="IPR036047">
    <property type="entry name" value="F-box-like_dom_sf"/>
</dbReference>
<evidence type="ECO:0000259" key="1">
    <source>
        <dbReference type="Pfam" id="PF12937"/>
    </source>
</evidence>
<dbReference type="AlphaFoldDB" id="A0A9N8WPP8"/>
<feature type="domain" description="F-box" evidence="1">
    <location>
        <begin position="8"/>
        <end position="46"/>
    </location>
</feature>
<dbReference type="InterPro" id="IPR032675">
    <property type="entry name" value="LRR_dom_sf"/>
</dbReference>
<feature type="non-terminal residue" evidence="2">
    <location>
        <position position="400"/>
    </location>
</feature>
<dbReference type="InterPro" id="IPR001810">
    <property type="entry name" value="F-box_dom"/>
</dbReference>
<dbReference type="Gene3D" id="1.20.1280.50">
    <property type="match status" value="1"/>
</dbReference>
<reference evidence="2" key="1">
    <citation type="submission" date="2021-06" db="EMBL/GenBank/DDBJ databases">
        <authorList>
            <person name="Kallberg Y."/>
            <person name="Tangrot J."/>
            <person name="Rosling A."/>
        </authorList>
    </citation>
    <scope>NUCLEOTIDE SEQUENCE</scope>
    <source>
        <strain evidence="2">IN212</strain>
    </source>
</reference>
<accession>A0A9N8WPP8</accession>
<dbReference type="Gene3D" id="3.80.10.10">
    <property type="entry name" value="Ribonuclease Inhibitor"/>
    <property type="match status" value="1"/>
</dbReference>
<sequence>MRQKISPECLEVIFRLLPTNKDLHSCLLVCKYWATCVAPILWEAPFRISDSFTPSPKVIQTYLAFIPDNTKFSIRKSPLFDYPLFLKEFSYDRFVIAAIENGCDEGIIIELLKILSTRNTKLRRFQIFDHLFSEYLENNDEIASSILPYLSECTSIFNNLTYFNCSYQWPVEKVELFNLISNQCHYIEKIKVSVWYEDEGIALADLIRSQKHLKKFSLINSNIFASSPIQALVDQKRLSSVTFEDMHENQDLCDKEFFNYTICELNEDAINALVQRSNITKLKFRHCEGLNLPSFLPIADAFTNLISLEYSYGNNNINDSETPIKLLSGLIEGSCNTLKRILLDWHSDTHIDVTQLIKAIADHTINLEYLKIPLYTLEDLALILQAHNQLKKLELYIMNK</sequence>
<organism evidence="2 3">
    <name type="scientific">Racocetra fulgida</name>
    <dbReference type="NCBI Taxonomy" id="60492"/>
    <lineage>
        <taxon>Eukaryota</taxon>
        <taxon>Fungi</taxon>
        <taxon>Fungi incertae sedis</taxon>
        <taxon>Mucoromycota</taxon>
        <taxon>Glomeromycotina</taxon>
        <taxon>Glomeromycetes</taxon>
        <taxon>Diversisporales</taxon>
        <taxon>Gigasporaceae</taxon>
        <taxon>Racocetra</taxon>
    </lineage>
</organism>
<dbReference type="Pfam" id="PF12937">
    <property type="entry name" value="F-box-like"/>
    <property type="match status" value="1"/>
</dbReference>
<comment type="caution">
    <text evidence="2">The sequence shown here is derived from an EMBL/GenBank/DDBJ whole genome shotgun (WGS) entry which is preliminary data.</text>
</comment>
<evidence type="ECO:0000313" key="2">
    <source>
        <dbReference type="EMBL" id="CAG8491673.1"/>
    </source>
</evidence>
<keyword evidence="3" id="KW-1185">Reference proteome</keyword>
<protein>
    <submittedName>
        <fullName evidence="2">4595_t:CDS:1</fullName>
    </submittedName>
</protein>
<dbReference type="Proteomes" id="UP000789396">
    <property type="component" value="Unassembled WGS sequence"/>
</dbReference>
<proteinExistence type="predicted"/>
<name>A0A9N8WPP8_9GLOM</name>
<gene>
    <name evidence="2" type="ORF">RFULGI_LOCUS2013</name>
</gene>
<dbReference type="SUPFAM" id="SSF52047">
    <property type="entry name" value="RNI-like"/>
    <property type="match status" value="1"/>
</dbReference>
<dbReference type="EMBL" id="CAJVPZ010001400">
    <property type="protein sequence ID" value="CAG8491673.1"/>
    <property type="molecule type" value="Genomic_DNA"/>
</dbReference>
<dbReference type="SUPFAM" id="SSF81383">
    <property type="entry name" value="F-box domain"/>
    <property type="match status" value="1"/>
</dbReference>
<dbReference type="OrthoDB" id="2333987at2759"/>